<name>A0AAN9R3N5_CANGL</name>
<organism evidence="2 3">
    <name type="scientific">Canavalia gladiata</name>
    <name type="common">Sword bean</name>
    <name type="synonym">Dolichos gladiatus</name>
    <dbReference type="NCBI Taxonomy" id="3824"/>
    <lineage>
        <taxon>Eukaryota</taxon>
        <taxon>Viridiplantae</taxon>
        <taxon>Streptophyta</taxon>
        <taxon>Embryophyta</taxon>
        <taxon>Tracheophyta</taxon>
        <taxon>Spermatophyta</taxon>
        <taxon>Magnoliopsida</taxon>
        <taxon>eudicotyledons</taxon>
        <taxon>Gunneridae</taxon>
        <taxon>Pentapetalae</taxon>
        <taxon>rosids</taxon>
        <taxon>fabids</taxon>
        <taxon>Fabales</taxon>
        <taxon>Fabaceae</taxon>
        <taxon>Papilionoideae</taxon>
        <taxon>50 kb inversion clade</taxon>
        <taxon>NPAAA clade</taxon>
        <taxon>indigoferoid/millettioid clade</taxon>
        <taxon>Phaseoleae</taxon>
        <taxon>Canavalia</taxon>
    </lineage>
</organism>
<reference evidence="2 3" key="1">
    <citation type="submission" date="2024-01" db="EMBL/GenBank/DDBJ databases">
        <title>The genomes of 5 underutilized Papilionoideae crops provide insights into root nodulation and disease resistanc.</title>
        <authorList>
            <person name="Jiang F."/>
        </authorList>
    </citation>
    <scope>NUCLEOTIDE SEQUENCE [LARGE SCALE GENOMIC DNA]</scope>
    <source>
        <strain evidence="2">LVBAO_FW01</strain>
        <tissue evidence="2">Leaves</tissue>
    </source>
</reference>
<dbReference type="Proteomes" id="UP001367508">
    <property type="component" value="Unassembled WGS sequence"/>
</dbReference>
<sequence length="101" mass="11493">MSTHVTTLGMKLQLLILSLSLCEIHFLELAFQVSFETHLVTLLLRCLKFIKPHFEGKITKFDIQAIISLDFSLVDSTVVFSALPPMLFLEMRSCFGIRFGN</sequence>
<protein>
    <submittedName>
        <fullName evidence="2">Uncharacterized protein</fullName>
    </submittedName>
</protein>
<evidence type="ECO:0000313" key="3">
    <source>
        <dbReference type="Proteomes" id="UP001367508"/>
    </source>
</evidence>
<keyword evidence="3" id="KW-1185">Reference proteome</keyword>
<keyword evidence="1" id="KW-0732">Signal</keyword>
<evidence type="ECO:0000256" key="1">
    <source>
        <dbReference type="SAM" id="SignalP"/>
    </source>
</evidence>
<comment type="caution">
    <text evidence="2">The sequence shown here is derived from an EMBL/GenBank/DDBJ whole genome shotgun (WGS) entry which is preliminary data.</text>
</comment>
<feature type="chain" id="PRO_5042874294" evidence="1">
    <location>
        <begin position="23"/>
        <end position="101"/>
    </location>
</feature>
<feature type="signal peptide" evidence="1">
    <location>
        <begin position="1"/>
        <end position="22"/>
    </location>
</feature>
<evidence type="ECO:0000313" key="2">
    <source>
        <dbReference type="EMBL" id="KAK7361190.1"/>
    </source>
</evidence>
<dbReference type="EMBL" id="JAYMYQ010000001">
    <property type="protein sequence ID" value="KAK7361190.1"/>
    <property type="molecule type" value="Genomic_DNA"/>
</dbReference>
<proteinExistence type="predicted"/>
<accession>A0AAN9R3N5</accession>
<dbReference type="AlphaFoldDB" id="A0AAN9R3N5"/>
<gene>
    <name evidence="2" type="ORF">VNO77_03236</name>
</gene>